<reference evidence="2 3" key="1">
    <citation type="journal article" date="2019" name="Genome Biol. Evol.">
        <title>Insights into the evolution of the New World diploid cottons (Gossypium, subgenus Houzingenia) based on genome sequencing.</title>
        <authorList>
            <person name="Grover C.E."/>
            <person name="Arick M.A. 2nd"/>
            <person name="Thrash A."/>
            <person name="Conover J.L."/>
            <person name="Sanders W.S."/>
            <person name="Peterson D.G."/>
            <person name="Frelichowski J.E."/>
            <person name="Scheffler J.A."/>
            <person name="Scheffler B.E."/>
            <person name="Wendel J.F."/>
        </authorList>
    </citation>
    <scope>NUCLEOTIDE SEQUENCE [LARGE SCALE GENOMIC DNA]</scope>
    <source>
        <strain evidence="2">27</strain>
        <tissue evidence="2">Leaf</tissue>
    </source>
</reference>
<comment type="caution">
    <text evidence="2">The sequence shown here is derived from an EMBL/GenBank/DDBJ whole genome shotgun (WGS) entry which is preliminary data.</text>
</comment>
<keyword evidence="3" id="KW-1185">Reference proteome</keyword>
<evidence type="ECO:0000313" key="3">
    <source>
        <dbReference type="Proteomes" id="UP000593561"/>
    </source>
</evidence>
<dbReference type="Proteomes" id="UP000593561">
    <property type="component" value="Unassembled WGS sequence"/>
</dbReference>
<gene>
    <name evidence="2" type="ORF">Godav_000042</name>
</gene>
<feature type="region of interest" description="Disordered" evidence="1">
    <location>
        <begin position="1"/>
        <end position="21"/>
    </location>
</feature>
<protein>
    <submittedName>
        <fullName evidence="2">Uncharacterized protein</fullName>
    </submittedName>
</protein>
<proteinExistence type="predicted"/>
<dbReference type="EMBL" id="JABFAC010249269">
    <property type="protein sequence ID" value="MBA0637845.1"/>
    <property type="molecule type" value="Genomic_DNA"/>
</dbReference>
<dbReference type="AlphaFoldDB" id="A0A7J8TI39"/>
<accession>A0A7J8TI39</accession>
<organism evidence="2 3">
    <name type="scientific">Gossypium davidsonii</name>
    <name type="common">Davidson's cotton</name>
    <name type="synonym">Gossypium klotzschianum subsp. davidsonii</name>
    <dbReference type="NCBI Taxonomy" id="34287"/>
    <lineage>
        <taxon>Eukaryota</taxon>
        <taxon>Viridiplantae</taxon>
        <taxon>Streptophyta</taxon>
        <taxon>Embryophyta</taxon>
        <taxon>Tracheophyta</taxon>
        <taxon>Spermatophyta</taxon>
        <taxon>Magnoliopsida</taxon>
        <taxon>eudicotyledons</taxon>
        <taxon>Gunneridae</taxon>
        <taxon>Pentapetalae</taxon>
        <taxon>rosids</taxon>
        <taxon>malvids</taxon>
        <taxon>Malvales</taxon>
        <taxon>Malvaceae</taxon>
        <taxon>Malvoideae</taxon>
        <taxon>Gossypium</taxon>
    </lineage>
</organism>
<evidence type="ECO:0000256" key="1">
    <source>
        <dbReference type="SAM" id="MobiDB-lite"/>
    </source>
</evidence>
<evidence type="ECO:0000313" key="2">
    <source>
        <dbReference type="EMBL" id="MBA0637845.1"/>
    </source>
</evidence>
<name>A0A7J8TI39_GOSDV</name>
<sequence length="21" mass="2356">MSPRIQQQSDQSSSTSTMINE</sequence>